<protein>
    <submittedName>
        <fullName evidence="1">Uncharacterized protein</fullName>
    </submittedName>
</protein>
<dbReference type="Proteomes" id="UP000704712">
    <property type="component" value="Unassembled WGS sequence"/>
</dbReference>
<dbReference type="AlphaFoldDB" id="A0A8S9UP94"/>
<name>A0A8S9UP94_PHYIN</name>
<dbReference type="EMBL" id="JAACNO010001161">
    <property type="protein sequence ID" value="KAF4142675.1"/>
    <property type="molecule type" value="Genomic_DNA"/>
</dbReference>
<reference evidence="1" key="1">
    <citation type="submission" date="2020-03" db="EMBL/GenBank/DDBJ databases">
        <title>Hybrid Assembly of Korean Phytophthora infestans isolates.</title>
        <authorList>
            <person name="Prokchorchik M."/>
            <person name="Lee Y."/>
            <person name="Seo J."/>
            <person name="Cho J.-H."/>
            <person name="Park Y.-E."/>
            <person name="Jang D.-C."/>
            <person name="Im J.-S."/>
            <person name="Choi J.-G."/>
            <person name="Park H.-J."/>
            <person name="Lee G.-B."/>
            <person name="Lee Y.-G."/>
            <person name="Hong S.-Y."/>
            <person name="Cho K."/>
            <person name="Sohn K.H."/>
        </authorList>
    </citation>
    <scope>NUCLEOTIDE SEQUENCE</scope>
    <source>
        <strain evidence="1">KR_2_A2</strain>
    </source>
</reference>
<sequence length="168" mass="18479">MGTDADILAEIERKCATILNAHVADVMGAFKEWLSMDLQEQDIEARISKYFVDFDRLVEEKDFSVCWDAAGKENLAPAVLQVDVKRLVEMTHRDARIDDVLLYQLIVERATMQHHFHLILKETKEPRAAARARTSSAAASAKPAVTKPAAGTATKLKTAASALASTGK</sequence>
<evidence type="ECO:0000313" key="2">
    <source>
        <dbReference type="Proteomes" id="UP000704712"/>
    </source>
</evidence>
<accession>A0A8S9UP94</accession>
<evidence type="ECO:0000313" key="1">
    <source>
        <dbReference type="EMBL" id="KAF4142675.1"/>
    </source>
</evidence>
<organism evidence="1 2">
    <name type="scientific">Phytophthora infestans</name>
    <name type="common">Potato late blight agent</name>
    <name type="synonym">Botrytis infestans</name>
    <dbReference type="NCBI Taxonomy" id="4787"/>
    <lineage>
        <taxon>Eukaryota</taxon>
        <taxon>Sar</taxon>
        <taxon>Stramenopiles</taxon>
        <taxon>Oomycota</taxon>
        <taxon>Peronosporomycetes</taxon>
        <taxon>Peronosporales</taxon>
        <taxon>Peronosporaceae</taxon>
        <taxon>Phytophthora</taxon>
    </lineage>
</organism>
<proteinExistence type="predicted"/>
<gene>
    <name evidence="1" type="ORF">GN958_ATG08139</name>
</gene>
<comment type="caution">
    <text evidence="1">The sequence shown here is derived from an EMBL/GenBank/DDBJ whole genome shotgun (WGS) entry which is preliminary data.</text>
</comment>